<dbReference type="SUPFAM" id="SSF46689">
    <property type="entry name" value="Homeodomain-like"/>
    <property type="match status" value="2"/>
</dbReference>
<dbReference type="PROSITE" id="PS01124">
    <property type="entry name" value="HTH_ARAC_FAMILY_2"/>
    <property type="match status" value="1"/>
</dbReference>
<dbReference type="InterPro" id="IPR018060">
    <property type="entry name" value="HTH_AraC"/>
</dbReference>
<dbReference type="CDD" id="cd03137">
    <property type="entry name" value="GATase1_AraC_1"/>
    <property type="match status" value="1"/>
</dbReference>
<dbReference type="GO" id="GO:0003700">
    <property type="term" value="F:DNA-binding transcription factor activity"/>
    <property type="evidence" value="ECO:0007669"/>
    <property type="project" value="InterPro"/>
</dbReference>
<sequence length="328" mass="34724">MPAHQVVLPLFDGFQPLDVTGPHEVLRGASTLFAARGEPDRGYDVALVAARPGPVGGDSGLQVVATHGLPETGPIGTLLVPGGSGTRAAATDPEFVGWVRRAAGRAQRVASVCTGAFVLAAAGLLDGRRAATHWRWAGTLAAAHPAVDVRPDSIYERSGRIWTSAGVTAGIDLALALVEADHDAAVAQELAREFVVFLRRPGGQSQFAAPVWTDPAPRPSVRAAQDLVHADPAADLRVPALAAHVGMSERHFGREFTRLVGCPPGDYVEQVRVDTARRLLESEPLLVGVVAARAGFGSAETMRRAFLRRLGVPPDHYRRHFAAPTERS</sequence>
<protein>
    <submittedName>
        <fullName evidence="4">GlxA family transcriptional regulator</fullName>
    </submittedName>
</protein>
<dbReference type="Pfam" id="PF01965">
    <property type="entry name" value="DJ-1_PfpI"/>
    <property type="match status" value="1"/>
</dbReference>
<gene>
    <name evidence="4" type="ORF">H6H00_09305</name>
</gene>
<accession>A0A7G7MMR2</accession>
<dbReference type="InterPro" id="IPR002818">
    <property type="entry name" value="DJ-1/PfpI"/>
</dbReference>
<proteinExistence type="predicted"/>
<evidence type="ECO:0000313" key="5">
    <source>
        <dbReference type="Proteomes" id="UP000515728"/>
    </source>
</evidence>
<dbReference type="SUPFAM" id="SSF52317">
    <property type="entry name" value="Class I glutamine amidotransferase-like"/>
    <property type="match status" value="1"/>
</dbReference>
<dbReference type="RefSeq" id="WP_185720897.1">
    <property type="nucleotide sequence ID" value="NZ_BAAAWI010000001.1"/>
</dbReference>
<dbReference type="PANTHER" id="PTHR43130:SF3">
    <property type="entry name" value="HTH-TYPE TRANSCRIPTIONAL REGULATOR RV1931C"/>
    <property type="match status" value="1"/>
</dbReference>
<dbReference type="EMBL" id="CP060131">
    <property type="protein sequence ID" value="QNG54073.1"/>
    <property type="molecule type" value="Genomic_DNA"/>
</dbReference>
<dbReference type="InterPro" id="IPR052158">
    <property type="entry name" value="INH-QAR"/>
</dbReference>
<dbReference type="AlphaFoldDB" id="A0A7G7MMR2"/>
<keyword evidence="5" id="KW-1185">Reference proteome</keyword>
<dbReference type="InterPro" id="IPR009057">
    <property type="entry name" value="Homeodomain-like_sf"/>
</dbReference>
<dbReference type="GO" id="GO:0043565">
    <property type="term" value="F:sequence-specific DNA binding"/>
    <property type="evidence" value="ECO:0007669"/>
    <property type="project" value="InterPro"/>
</dbReference>
<dbReference type="PANTHER" id="PTHR43130">
    <property type="entry name" value="ARAC-FAMILY TRANSCRIPTIONAL REGULATOR"/>
    <property type="match status" value="1"/>
</dbReference>
<evidence type="ECO:0000259" key="3">
    <source>
        <dbReference type="PROSITE" id="PS01124"/>
    </source>
</evidence>
<evidence type="ECO:0000313" key="4">
    <source>
        <dbReference type="EMBL" id="QNG54073.1"/>
    </source>
</evidence>
<dbReference type="KEGG" id="ppel:H6H00_09305"/>
<dbReference type="Gene3D" id="3.40.50.880">
    <property type="match status" value="1"/>
</dbReference>
<name>A0A7G7MMR2_9PSEU</name>
<dbReference type="SMART" id="SM00342">
    <property type="entry name" value="HTH_ARAC"/>
    <property type="match status" value="1"/>
</dbReference>
<evidence type="ECO:0000256" key="1">
    <source>
        <dbReference type="ARBA" id="ARBA00023015"/>
    </source>
</evidence>
<dbReference type="Proteomes" id="UP000515728">
    <property type="component" value="Chromosome"/>
</dbReference>
<dbReference type="Gene3D" id="1.10.10.60">
    <property type="entry name" value="Homeodomain-like"/>
    <property type="match status" value="2"/>
</dbReference>
<feature type="domain" description="HTH araC/xylS-type" evidence="3">
    <location>
        <begin position="222"/>
        <end position="320"/>
    </location>
</feature>
<keyword evidence="1" id="KW-0805">Transcription regulation</keyword>
<evidence type="ECO:0000256" key="2">
    <source>
        <dbReference type="ARBA" id="ARBA00023163"/>
    </source>
</evidence>
<reference evidence="4 5" key="1">
    <citation type="submission" date="2020-08" db="EMBL/GenBank/DDBJ databases">
        <authorList>
            <person name="Mo P."/>
        </authorList>
    </citation>
    <scope>NUCLEOTIDE SEQUENCE [LARGE SCALE GENOMIC DNA]</scope>
    <source>
        <strain evidence="4 5">CGMCC 4.1532</strain>
    </source>
</reference>
<organism evidence="4 5">
    <name type="scientific">Pseudonocardia petroleophila</name>
    <dbReference type="NCBI Taxonomy" id="37331"/>
    <lineage>
        <taxon>Bacteria</taxon>
        <taxon>Bacillati</taxon>
        <taxon>Actinomycetota</taxon>
        <taxon>Actinomycetes</taxon>
        <taxon>Pseudonocardiales</taxon>
        <taxon>Pseudonocardiaceae</taxon>
        <taxon>Pseudonocardia</taxon>
    </lineage>
</organism>
<dbReference type="Pfam" id="PF12833">
    <property type="entry name" value="HTH_18"/>
    <property type="match status" value="1"/>
</dbReference>
<keyword evidence="2" id="KW-0804">Transcription</keyword>
<dbReference type="InterPro" id="IPR029062">
    <property type="entry name" value="Class_I_gatase-like"/>
</dbReference>